<evidence type="ECO:0000259" key="15">
    <source>
        <dbReference type="Pfam" id="PF00056"/>
    </source>
</evidence>
<dbReference type="CDD" id="cd05293">
    <property type="entry name" value="LDH_1"/>
    <property type="match status" value="1"/>
</dbReference>
<keyword evidence="7" id="KW-0808">Transferase</keyword>
<evidence type="ECO:0000256" key="13">
    <source>
        <dbReference type="RuleBase" id="RU000496"/>
    </source>
</evidence>
<dbReference type="PRINTS" id="PR00086">
    <property type="entry name" value="LLDHDRGNASE"/>
</dbReference>
<name>M7AKR7_CHEMY</name>
<evidence type="ECO:0000256" key="1">
    <source>
        <dbReference type="ARBA" id="ARBA00004843"/>
    </source>
</evidence>
<dbReference type="InterPro" id="IPR018177">
    <property type="entry name" value="L-lactate_DH_AS"/>
</dbReference>
<protein>
    <recommendedName>
        <fullName evidence="13">L-lactate dehydrogenase</fullName>
        <ecNumber evidence="13">1.1.1.27</ecNumber>
    </recommendedName>
</protein>
<keyword evidence="18" id="KW-1185">Reference proteome</keyword>
<dbReference type="Gene3D" id="3.90.110.10">
    <property type="entry name" value="Lactate dehydrogenase/glycoside hydrolase, family 4, C-terminal"/>
    <property type="match status" value="1"/>
</dbReference>
<dbReference type="PANTHER" id="PTHR10176">
    <property type="entry name" value="GLYCOGEN SYNTHASE"/>
    <property type="match status" value="1"/>
</dbReference>
<feature type="region of interest" description="Disordered" evidence="14">
    <location>
        <begin position="295"/>
        <end position="320"/>
    </location>
</feature>
<dbReference type="Pfam" id="PF00056">
    <property type="entry name" value="Ldh_1_N"/>
    <property type="match status" value="1"/>
</dbReference>
<dbReference type="AlphaFoldDB" id="M7AKR7"/>
<dbReference type="eggNOG" id="KOG3742">
    <property type="taxonomic scope" value="Eukaryota"/>
</dbReference>
<dbReference type="GO" id="GO:0005978">
    <property type="term" value="P:glycogen biosynthetic process"/>
    <property type="evidence" value="ECO:0007669"/>
    <property type="project" value="UniProtKB-UniPathway"/>
</dbReference>
<evidence type="ECO:0000259" key="16">
    <source>
        <dbReference type="Pfam" id="PF02866"/>
    </source>
</evidence>
<dbReference type="GO" id="GO:0019752">
    <property type="term" value="P:carboxylic acid metabolic process"/>
    <property type="evidence" value="ECO:0007669"/>
    <property type="project" value="InterPro"/>
</dbReference>
<dbReference type="InterPro" id="IPR022383">
    <property type="entry name" value="Lactate/malate_DH_C"/>
</dbReference>
<keyword evidence="6" id="KW-0328">Glycosyltransferase</keyword>
<dbReference type="InterPro" id="IPR011304">
    <property type="entry name" value="L-lactate_DH"/>
</dbReference>
<comment type="function">
    <text evidence="11">Glycogen synthase participates in the glycogen biosynthetic process along with glycogenin and glycogen branching enzyme. Extends the primer composed of a few glucose units formed by glycogenin by adding new glucose units to it. In this context, glycogen synthase transfers the glycosyl residue from UDP-Glc to the non-reducing end of alpha-1,4-glucan.</text>
</comment>
<keyword evidence="8 13" id="KW-0560">Oxidoreductase</keyword>
<evidence type="ECO:0000256" key="3">
    <source>
        <dbReference type="ARBA" id="ARBA00006054"/>
    </source>
</evidence>
<dbReference type="SUPFAM" id="SSF53756">
    <property type="entry name" value="UDP-Glycosyltransferase/glycogen phosphorylase"/>
    <property type="match status" value="2"/>
</dbReference>
<evidence type="ECO:0000256" key="6">
    <source>
        <dbReference type="ARBA" id="ARBA00022676"/>
    </source>
</evidence>
<dbReference type="Pfam" id="PF05693">
    <property type="entry name" value="Glycogen_syn"/>
    <property type="match status" value="2"/>
</dbReference>
<dbReference type="PROSITE" id="PS51257">
    <property type="entry name" value="PROKAR_LIPOPROTEIN"/>
    <property type="match status" value="1"/>
</dbReference>
<dbReference type="EC" id="1.1.1.27" evidence="13"/>
<dbReference type="EMBL" id="KB595324">
    <property type="protein sequence ID" value="EMP25029.1"/>
    <property type="molecule type" value="Genomic_DNA"/>
</dbReference>
<organism evidence="17 18">
    <name type="scientific">Chelonia mydas</name>
    <name type="common">Green sea-turtle</name>
    <name type="synonym">Chelonia agassizi</name>
    <dbReference type="NCBI Taxonomy" id="8469"/>
    <lineage>
        <taxon>Eukaryota</taxon>
        <taxon>Metazoa</taxon>
        <taxon>Chordata</taxon>
        <taxon>Craniata</taxon>
        <taxon>Vertebrata</taxon>
        <taxon>Euteleostomi</taxon>
        <taxon>Archelosauria</taxon>
        <taxon>Testudinata</taxon>
        <taxon>Testudines</taxon>
        <taxon>Cryptodira</taxon>
        <taxon>Durocryptodira</taxon>
        <taxon>Americhelydia</taxon>
        <taxon>Chelonioidea</taxon>
        <taxon>Cheloniidae</taxon>
        <taxon>Chelonia</taxon>
    </lineage>
</organism>
<dbReference type="Gene3D" id="3.40.50.2000">
    <property type="entry name" value="Glycogen Phosphorylase B"/>
    <property type="match status" value="2"/>
</dbReference>
<dbReference type="InterPro" id="IPR036291">
    <property type="entry name" value="NAD(P)-bd_dom_sf"/>
</dbReference>
<dbReference type="InterPro" id="IPR001557">
    <property type="entry name" value="L-lactate/malate_DH"/>
</dbReference>
<comment type="catalytic activity">
    <reaction evidence="12">
        <text>[(1-&gt;4)-alpha-D-glucosyl](n) + UDP-alpha-D-glucose = [(1-&gt;4)-alpha-D-glucosyl](n+1) + UDP + H(+)</text>
        <dbReference type="Rhea" id="RHEA:18549"/>
        <dbReference type="Rhea" id="RHEA-COMP:9584"/>
        <dbReference type="Rhea" id="RHEA-COMP:9587"/>
        <dbReference type="ChEBI" id="CHEBI:15378"/>
        <dbReference type="ChEBI" id="CHEBI:15444"/>
        <dbReference type="ChEBI" id="CHEBI:58223"/>
        <dbReference type="ChEBI" id="CHEBI:58885"/>
        <dbReference type="EC" id="2.4.1.11"/>
    </reaction>
    <physiologicalReaction direction="left-to-right" evidence="12">
        <dbReference type="Rhea" id="RHEA:18550"/>
    </physiologicalReaction>
</comment>
<evidence type="ECO:0000313" key="18">
    <source>
        <dbReference type="Proteomes" id="UP000031443"/>
    </source>
</evidence>
<accession>M7AKR7</accession>
<dbReference type="GO" id="GO:0004459">
    <property type="term" value="F:L-lactate dehydrogenase (NAD+) activity"/>
    <property type="evidence" value="ECO:0007669"/>
    <property type="project" value="UniProtKB-EC"/>
</dbReference>
<comment type="pathway">
    <text evidence="1 13">Fermentation; pyruvate fermentation to lactate; (S)-lactate from pyruvate: step 1/1.</text>
</comment>
<feature type="domain" description="Lactate/malate dehydrogenase C-terminal" evidence="16">
    <location>
        <begin position="164"/>
        <end position="278"/>
    </location>
</feature>
<dbReference type="Pfam" id="PF02866">
    <property type="entry name" value="Ldh_1_C"/>
    <property type="match status" value="1"/>
</dbReference>
<feature type="domain" description="Lactate/malate dehydrogenase N-terminal" evidence="15">
    <location>
        <begin position="22"/>
        <end position="160"/>
    </location>
</feature>
<dbReference type="UniPathway" id="UPA00554">
    <property type="reaction ID" value="UER00611"/>
</dbReference>
<dbReference type="InterPro" id="IPR015955">
    <property type="entry name" value="Lactate_DH/Glyco_Ohase_4_C"/>
</dbReference>
<evidence type="ECO:0000256" key="10">
    <source>
        <dbReference type="ARBA" id="ARBA00023056"/>
    </source>
</evidence>
<dbReference type="SUPFAM" id="SSF56327">
    <property type="entry name" value="LDH C-terminal domain-like"/>
    <property type="match status" value="1"/>
</dbReference>
<dbReference type="GO" id="GO:0004373">
    <property type="term" value="F:alpha-1,4-glucan glucosyltransferase (UDP-glucose donor) activity"/>
    <property type="evidence" value="ECO:0007669"/>
    <property type="project" value="UniProtKB-EC"/>
</dbReference>
<dbReference type="NCBIfam" id="TIGR01771">
    <property type="entry name" value="L-LDH-NAD"/>
    <property type="match status" value="1"/>
</dbReference>
<sequence>MATLQEKLITPVAAESTHPNNKITVVGVGQVGMACAISILGKSLCDELALVDVLEDKLKGEMMDLQHGSLFLQTHKIVADKDYAVTANSKIVVVTAGVRQQEGESRLNLVQRNVNVFKFIIPQIIKYSPNCTILVVSNPVDILTYVTWKLSGLPKHRVIGSGCNLDSARFRHLMAEKLGIHPTSCHGWILGEHGDSSVAVWSGVNVAGVSLQELNPAMGTDRDSENWKEVHKLVVDSAYEVIKLKGYTNWAIGFSVADLIESMLKNLCRVHPVSTMVKDSKALQGGSVPELRLQLKPGGRHSNETAPQAELHEPELAGTGQPQVGGIYTVIQTKAKITIDEWGENYFLIGPYFEHNVKTQVEVCEPPNPAIKKAVDTLKGQGCQVFFGRWLIEGSPYVMLFDIGSAAWNLDRWKGEFWDACNIGIPFSDREANDALIFGSLTAWFFKELSSQFDDKPNLIAHFHEWQAGAGLILSRFRKLPVATVFTTHATLLGRYLCAASIDFYNKLDQLFVDRGGSNNFAAPRSCRRIAAAPRAAELQLNCRCGTRSLFMNVFGNPNYSKTLCHKCIIYCSHLDFNLARTLFFFIAGRYEYSNKGADLFLEALSRLNFLLRVHRSDVTVVVFFIMPAKTNNFNVETLKGQAVRKQLWDTAQCVKEKFGKKLYDALLKGEIPDLNKILDRDDVTIMKRAIFSTQRQSLPPVTTHNMIDDSNDPILNTIRRIGLFNNRTDRVKVILHPEFLSSTSPLLPMDYEDFVRGCHLGVFPSYYEPWGYTPAECTVMGIPSVTTNLSGFGCFMQEHVADPAAYGIYIVDRRYRSPDESCNQLTQFLYGFCQQSRRQRIIQRNRTERLSDLLDWRYLGRYYMHARHLALSRTFPDKFEMEPNAPPKQAGGSWEQLQGRGQEQHMAGEGGTAELPAIGSLLGGCRTGNFREGGAGRGAASPPWFQVPTSQLQWAALPPSRG</sequence>
<keyword evidence="5" id="KW-0021">Allosteric enzyme</keyword>
<comment type="similarity">
    <text evidence="3">Belongs to the LDH/MDH superfamily. LDH family.</text>
</comment>
<evidence type="ECO:0000256" key="14">
    <source>
        <dbReference type="SAM" id="MobiDB-lite"/>
    </source>
</evidence>
<evidence type="ECO:0000256" key="7">
    <source>
        <dbReference type="ARBA" id="ARBA00022679"/>
    </source>
</evidence>
<dbReference type="PROSITE" id="PS00064">
    <property type="entry name" value="L_LDH"/>
    <property type="match status" value="1"/>
</dbReference>
<comment type="pathway">
    <text evidence="2">Glycan biosynthesis; glycogen biosynthesis.</text>
</comment>
<dbReference type="SUPFAM" id="SSF51735">
    <property type="entry name" value="NAD(P)-binding Rossmann-fold domains"/>
    <property type="match status" value="1"/>
</dbReference>
<comment type="catalytic activity">
    <reaction evidence="13">
        <text>(S)-lactate + NAD(+) = pyruvate + NADH + H(+)</text>
        <dbReference type="Rhea" id="RHEA:23444"/>
        <dbReference type="ChEBI" id="CHEBI:15361"/>
        <dbReference type="ChEBI" id="CHEBI:15378"/>
        <dbReference type="ChEBI" id="CHEBI:16651"/>
        <dbReference type="ChEBI" id="CHEBI:57540"/>
        <dbReference type="ChEBI" id="CHEBI:57945"/>
        <dbReference type="EC" id="1.1.1.27"/>
    </reaction>
</comment>
<gene>
    <name evidence="17" type="ORF">UY3_17926</name>
</gene>
<dbReference type="FunFam" id="3.40.50.2000:FF:000014">
    <property type="entry name" value="Glycogen [starch] synthase"/>
    <property type="match status" value="1"/>
</dbReference>
<dbReference type="Proteomes" id="UP000031443">
    <property type="component" value="Unassembled WGS sequence"/>
</dbReference>
<dbReference type="Gene3D" id="6.10.260.10">
    <property type="match status" value="1"/>
</dbReference>
<keyword evidence="9 13" id="KW-0520">NAD</keyword>
<evidence type="ECO:0000256" key="11">
    <source>
        <dbReference type="ARBA" id="ARBA00043883"/>
    </source>
</evidence>
<reference evidence="18" key="1">
    <citation type="journal article" date="2013" name="Nat. Genet.">
        <title>The draft genomes of soft-shell turtle and green sea turtle yield insights into the development and evolution of the turtle-specific body plan.</title>
        <authorList>
            <person name="Wang Z."/>
            <person name="Pascual-Anaya J."/>
            <person name="Zadissa A."/>
            <person name="Li W."/>
            <person name="Niimura Y."/>
            <person name="Huang Z."/>
            <person name="Li C."/>
            <person name="White S."/>
            <person name="Xiong Z."/>
            <person name="Fang D."/>
            <person name="Wang B."/>
            <person name="Ming Y."/>
            <person name="Chen Y."/>
            <person name="Zheng Y."/>
            <person name="Kuraku S."/>
            <person name="Pignatelli M."/>
            <person name="Herrero J."/>
            <person name="Beal K."/>
            <person name="Nozawa M."/>
            <person name="Li Q."/>
            <person name="Wang J."/>
            <person name="Zhang H."/>
            <person name="Yu L."/>
            <person name="Shigenobu S."/>
            <person name="Wang J."/>
            <person name="Liu J."/>
            <person name="Flicek P."/>
            <person name="Searle S."/>
            <person name="Wang J."/>
            <person name="Kuratani S."/>
            <person name="Yin Y."/>
            <person name="Aken B."/>
            <person name="Zhang G."/>
            <person name="Irie N."/>
        </authorList>
    </citation>
    <scope>NUCLEOTIDE SEQUENCE [LARGE SCALE GENOMIC DNA]</scope>
</reference>
<evidence type="ECO:0000256" key="8">
    <source>
        <dbReference type="ARBA" id="ARBA00023002"/>
    </source>
</evidence>
<dbReference type="FunFam" id="3.40.50.720:FF:000029">
    <property type="entry name" value="L-lactate dehydrogenase A chain"/>
    <property type="match status" value="1"/>
</dbReference>
<comment type="similarity">
    <text evidence="4">Belongs to the glycosyltransferase 3 family.</text>
</comment>
<dbReference type="InterPro" id="IPR001236">
    <property type="entry name" value="Lactate/malate_DH_N"/>
</dbReference>
<proteinExistence type="inferred from homology"/>
<evidence type="ECO:0000256" key="5">
    <source>
        <dbReference type="ARBA" id="ARBA00022533"/>
    </source>
</evidence>
<dbReference type="Gene3D" id="3.40.50.720">
    <property type="entry name" value="NAD(P)-binding Rossmann-like Domain"/>
    <property type="match status" value="1"/>
</dbReference>
<keyword evidence="10" id="KW-0320">Glycogen biosynthesis</keyword>
<evidence type="ECO:0000256" key="4">
    <source>
        <dbReference type="ARBA" id="ARBA00010686"/>
    </source>
</evidence>
<dbReference type="STRING" id="8469.M7AKR7"/>
<evidence type="ECO:0000256" key="9">
    <source>
        <dbReference type="ARBA" id="ARBA00023027"/>
    </source>
</evidence>
<evidence type="ECO:0000256" key="12">
    <source>
        <dbReference type="ARBA" id="ARBA00047345"/>
    </source>
</evidence>
<evidence type="ECO:0000313" key="17">
    <source>
        <dbReference type="EMBL" id="EMP25029.1"/>
    </source>
</evidence>
<dbReference type="InterPro" id="IPR008631">
    <property type="entry name" value="Glycogen_synth"/>
</dbReference>
<dbReference type="PANTHER" id="PTHR10176:SF1">
    <property type="entry name" value="GLYCOGEN [STARCH] SYNTHASE, LIVER"/>
    <property type="match status" value="1"/>
</dbReference>
<dbReference type="UniPathway" id="UPA00164"/>
<evidence type="ECO:0000256" key="2">
    <source>
        <dbReference type="ARBA" id="ARBA00004964"/>
    </source>
</evidence>
<feature type="region of interest" description="Disordered" evidence="14">
    <location>
        <begin position="881"/>
        <end position="909"/>
    </location>
</feature>
<dbReference type="GO" id="GO:0005737">
    <property type="term" value="C:cytoplasm"/>
    <property type="evidence" value="ECO:0007669"/>
    <property type="project" value="InterPro"/>
</dbReference>